<dbReference type="RefSeq" id="XP_007375929.1">
    <property type="nucleotide sequence ID" value="XM_007375867.1"/>
</dbReference>
<dbReference type="InterPro" id="IPR002737">
    <property type="entry name" value="MEMO1_fam"/>
</dbReference>
<dbReference type="GO" id="GO:0005737">
    <property type="term" value="C:cytoplasm"/>
    <property type="evidence" value="ECO:0007669"/>
    <property type="project" value="EnsemblFungi"/>
</dbReference>
<dbReference type="PANTHER" id="PTHR11060:SF0">
    <property type="entry name" value="PROTEIN MEMO1"/>
    <property type="match status" value="1"/>
</dbReference>
<dbReference type="Gene3D" id="3.40.830.10">
    <property type="entry name" value="LigB-like"/>
    <property type="match status" value="1"/>
</dbReference>
<comment type="similarity">
    <text evidence="1">Belongs to the MEMO1 family.</text>
</comment>
<dbReference type="GO" id="GO:0005634">
    <property type="term" value="C:nucleus"/>
    <property type="evidence" value="ECO:0007669"/>
    <property type="project" value="EnsemblFungi"/>
</dbReference>
<dbReference type="KEGG" id="spaa:SPAPADRAFT_61718"/>
<dbReference type="PANTHER" id="PTHR11060">
    <property type="entry name" value="PROTEIN MEMO1"/>
    <property type="match status" value="1"/>
</dbReference>
<sequence length="341" mass="38788">MNVRSATHAGSWYTNSPTKLRAQLDSFFEKAKRNEKTIHGPIANDSIPGARILIGPHAGYAYSGERLAETFTAWDTSKVKRVFLLGPSHHVYFRNYALVSSFDSYATPFGEIPVDKETISKLLRKESKFDSRDAVFKLMSEEVDEDEHSFEMHAPFIHYRGEKAPLGMPKIIPIMISGMDEKLNEDIVECLLPYMDHEENHFIISSDFCHWGSRFSYTKYLNTEDTSLKTVGHDLYSLGTFNKPKELEIYKSIELLDRMALDIATKGSSRDWQEYIKITGNTICGQKPISIVLRLVEEYHKKAPRSSPVDGVFNWIGYSQSNPVRRSGESSVSYASGYVQL</sequence>
<dbReference type="EMBL" id="GL996502">
    <property type="protein sequence ID" value="EGW32653.1"/>
    <property type="molecule type" value="Genomic_DNA"/>
</dbReference>
<dbReference type="OMA" id="MHLPYIH"/>
<dbReference type="HOGENOM" id="CLU_038085_0_0_1"/>
<dbReference type="GeneID" id="18874020"/>
<dbReference type="Pfam" id="PF01875">
    <property type="entry name" value="Memo"/>
    <property type="match status" value="1"/>
</dbReference>
<gene>
    <name evidence="2" type="ORF">SPAPADRAFT_61718</name>
</gene>
<organism evidence="3">
    <name type="scientific">Spathaspora passalidarum (strain NRRL Y-27907 / 11-Y1)</name>
    <dbReference type="NCBI Taxonomy" id="619300"/>
    <lineage>
        <taxon>Eukaryota</taxon>
        <taxon>Fungi</taxon>
        <taxon>Dikarya</taxon>
        <taxon>Ascomycota</taxon>
        <taxon>Saccharomycotina</taxon>
        <taxon>Pichiomycetes</taxon>
        <taxon>Debaryomycetaceae</taxon>
        <taxon>Spathaspora</taxon>
    </lineage>
</organism>
<dbReference type="OrthoDB" id="417112at2759"/>
<name>G3AP82_SPAPN</name>
<reference evidence="2 3" key="1">
    <citation type="journal article" date="2011" name="Proc. Natl. Acad. Sci. U.S.A.">
        <title>Comparative genomics of xylose-fermenting fungi for enhanced biofuel production.</title>
        <authorList>
            <person name="Wohlbach D.J."/>
            <person name="Kuo A."/>
            <person name="Sato T.K."/>
            <person name="Potts K.M."/>
            <person name="Salamov A.A."/>
            <person name="LaButti K.M."/>
            <person name="Sun H."/>
            <person name="Clum A."/>
            <person name="Pangilinan J.L."/>
            <person name="Lindquist E.A."/>
            <person name="Lucas S."/>
            <person name="Lapidus A."/>
            <person name="Jin M."/>
            <person name="Gunawan C."/>
            <person name="Balan V."/>
            <person name="Dale B.E."/>
            <person name="Jeffries T.W."/>
            <person name="Zinkel R."/>
            <person name="Barry K.W."/>
            <person name="Grigoriev I.V."/>
            <person name="Gasch A.P."/>
        </authorList>
    </citation>
    <scope>NUCLEOTIDE SEQUENCE [LARGE SCALE GENOMIC DNA]</scope>
    <source>
        <strain evidence="3">NRRL Y-27907 / 11-Y1</strain>
    </source>
</reference>
<evidence type="ECO:0000313" key="3">
    <source>
        <dbReference type="Proteomes" id="UP000000709"/>
    </source>
</evidence>
<dbReference type="eggNOG" id="KOG3086">
    <property type="taxonomic scope" value="Eukaryota"/>
</dbReference>
<dbReference type="CDD" id="cd07361">
    <property type="entry name" value="MEMO_like"/>
    <property type="match status" value="1"/>
</dbReference>
<protein>
    <submittedName>
        <fullName evidence="2">Uncharacterized protein</fullName>
    </submittedName>
</protein>
<dbReference type="HAMAP" id="MF_00055">
    <property type="entry name" value="MEMO1"/>
    <property type="match status" value="1"/>
</dbReference>
<dbReference type="InParanoid" id="G3AP82"/>
<evidence type="ECO:0000256" key="1">
    <source>
        <dbReference type="ARBA" id="ARBA00006315"/>
    </source>
</evidence>
<dbReference type="STRING" id="619300.G3AP82"/>
<dbReference type="FunCoup" id="G3AP82">
    <property type="interactions" value="514"/>
</dbReference>
<accession>G3AP82</accession>
<dbReference type="Proteomes" id="UP000000709">
    <property type="component" value="Unassembled WGS sequence"/>
</dbReference>
<dbReference type="AlphaFoldDB" id="G3AP82"/>
<dbReference type="NCBIfam" id="TIGR04336">
    <property type="entry name" value="AmmeMemoSam_B"/>
    <property type="match status" value="1"/>
</dbReference>
<keyword evidence="3" id="KW-1185">Reference proteome</keyword>
<evidence type="ECO:0000313" key="2">
    <source>
        <dbReference type="EMBL" id="EGW32653.1"/>
    </source>
</evidence>
<proteinExistence type="inferred from homology"/>